<comment type="caution">
    <text evidence="2">The sequence shown here is derived from an EMBL/GenBank/DDBJ whole genome shotgun (WGS) entry which is preliminary data.</text>
</comment>
<feature type="chain" id="PRO_5045673970" evidence="1">
    <location>
        <begin position="18"/>
        <end position="261"/>
    </location>
</feature>
<feature type="signal peptide" evidence="1">
    <location>
        <begin position="1"/>
        <end position="17"/>
    </location>
</feature>
<proteinExistence type="predicted"/>
<protein>
    <submittedName>
        <fullName evidence="2">Uncharacterized protein</fullName>
    </submittedName>
</protein>
<accession>A0ABR1TQM1</accession>
<gene>
    <name evidence="2" type="ORF">PG996_016098</name>
</gene>
<dbReference type="EMBL" id="JAQQWM010000009">
    <property type="protein sequence ID" value="KAK8048034.1"/>
    <property type="molecule type" value="Genomic_DNA"/>
</dbReference>
<reference evidence="2 3" key="1">
    <citation type="submission" date="2023-01" db="EMBL/GenBank/DDBJ databases">
        <title>Analysis of 21 Apiospora genomes using comparative genomics revels a genus with tremendous synthesis potential of carbohydrate active enzymes and secondary metabolites.</title>
        <authorList>
            <person name="Sorensen T."/>
        </authorList>
    </citation>
    <scope>NUCLEOTIDE SEQUENCE [LARGE SCALE GENOMIC DNA]</scope>
    <source>
        <strain evidence="2 3">CBS 83171</strain>
    </source>
</reference>
<evidence type="ECO:0000313" key="2">
    <source>
        <dbReference type="EMBL" id="KAK8048034.1"/>
    </source>
</evidence>
<dbReference type="Proteomes" id="UP001446871">
    <property type="component" value="Unassembled WGS sequence"/>
</dbReference>
<organism evidence="2 3">
    <name type="scientific">Apiospora saccharicola</name>
    <dbReference type="NCBI Taxonomy" id="335842"/>
    <lineage>
        <taxon>Eukaryota</taxon>
        <taxon>Fungi</taxon>
        <taxon>Dikarya</taxon>
        <taxon>Ascomycota</taxon>
        <taxon>Pezizomycotina</taxon>
        <taxon>Sordariomycetes</taxon>
        <taxon>Xylariomycetidae</taxon>
        <taxon>Amphisphaeriales</taxon>
        <taxon>Apiosporaceae</taxon>
        <taxon>Apiospora</taxon>
    </lineage>
</organism>
<keyword evidence="3" id="KW-1185">Reference proteome</keyword>
<keyword evidence="1" id="KW-0732">Signal</keyword>
<evidence type="ECO:0000313" key="3">
    <source>
        <dbReference type="Proteomes" id="UP001446871"/>
    </source>
</evidence>
<sequence>MFTVRLLVLALAGSGTCLGPRYVAFSHDIEAYTITYSTIGHTATSTASSASTTPTGISIPKPDDSARAFIVGALVNERAADKAVKCKGLDQGSFVYKTVRFLSDWKPDGGVPIIQETKTTTAKQMLERLVQYQDVYRITISDSSGARYSGKEAVDAKFPANIVGEIREMKSVIDDRGILRGSNDRVLDALDVIFDDRYPQIQLQLIVPVLCCLASVPCRVCLASCGSPHCHPLPSLFSVGSGPTSIALCPFIQRGEDEERV</sequence>
<name>A0ABR1TQM1_9PEZI</name>
<evidence type="ECO:0000256" key="1">
    <source>
        <dbReference type="SAM" id="SignalP"/>
    </source>
</evidence>